<keyword evidence="2" id="KW-1185">Reference proteome</keyword>
<evidence type="ECO:0000313" key="1">
    <source>
        <dbReference type="EMBL" id="KAJ4497860.1"/>
    </source>
</evidence>
<reference evidence="1" key="1">
    <citation type="submission" date="2022-08" db="EMBL/GenBank/DDBJ databases">
        <title>A Global Phylogenomic Analysis of the Shiitake Genus Lentinula.</title>
        <authorList>
            <consortium name="DOE Joint Genome Institute"/>
            <person name="Sierra-Patev S."/>
            <person name="Min B."/>
            <person name="Naranjo-Ortiz M."/>
            <person name="Looney B."/>
            <person name="Konkel Z."/>
            <person name="Slot J.C."/>
            <person name="Sakamoto Y."/>
            <person name="Steenwyk J.L."/>
            <person name="Rokas A."/>
            <person name="Carro J."/>
            <person name="Camarero S."/>
            <person name="Ferreira P."/>
            <person name="Molpeceres G."/>
            <person name="Ruiz-Duenas F.J."/>
            <person name="Serrano A."/>
            <person name="Henrissat B."/>
            <person name="Drula E."/>
            <person name="Hughes K.W."/>
            <person name="Mata J.L."/>
            <person name="Ishikawa N.K."/>
            <person name="Vargas-Isla R."/>
            <person name="Ushijima S."/>
            <person name="Smith C.A."/>
            <person name="Ahrendt S."/>
            <person name="Andreopoulos W."/>
            <person name="He G."/>
            <person name="Labutti K."/>
            <person name="Lipzen A."/>
            <person name="Ng V."/>
            <person name="Riley R."/>
            <person name="Sandor L."/>
            <person name="Barry K."/>
            <person name="Martinez A.T."/>
            <person name="Xiao Y."/>
            <person name="Gibbons J.G."/>
            <person name="Terashima K."/>
            <person name="Grigoriev I.V."/>
            <person name="Hibbett D.S."/>
        </authorList>
    </citation>
    <scope>NUCLEOTIDE SEQUENCE</scope>
    <source>
        <strain evidence="1">RHP3577 ss4</strain>
    </source>
</reference>
<dbReference type="EMBL" id="JANVFT010000019">
    <property type="protein sequence ID" value="KAJ4497860.1"/>
    <property type="molecule type" value="Genomic_DNA"/>
</dbReference>
<gene>
    <name evidence="1" type="ORF">C8R41DRAFT_865313</name>
</gene>
<sequence length="157" mass="17077">MVNSIIKFKLKLKKAMWGIVKSLSGQPTIPDVDMVDEAVAAGSNAQLALRVGIHLGVPSTDESVPKGCVTDGTKLRFADTWDPYLPTIYEVKSHPRIPKDLASNTIKRILVVPWPKGNAPYLKFYFNYCKANVPIPGGRNTTIPSLGKCIPVGDSSI</sequence>
<dbReference type="Proteomes" id="UP001150217">
    <property type="component" value="Unassembled WGS sequence"/>
</dbReference>
<protein>
    <submittedName>
        <fullName evidence="1">Uncharacterized protein</fullName>
    </submittedName>
</protein>
<name>A0ABQ8VTI3_9AGAR</name>
<evidence type="ECO:0000313" key="2">
    <source>
        <dbReference type="Proteomes" id="UP001150217"/>
    </source>
</evidence>
<organism evidence="1 2">
    <name type="scientific">Lentinula lateritia</name>
    <dbReference type="NCBI Taxonomy" id="40482"/>
    <lineage>
        <taxon>Eukaryota</taxon>
        <taxon>Fungi</taxon>
        <taxon>Dikarya</taxon>
        <taxon>Basidiomycota</taxon>
        <taxon>Agaricomycotina</taxon>
        <taxon>Agaricomycetes</taxon>
        <taxon>Agaricomycetidae</taxon>
        <taxon>Agaricales</taxon>
        <taxon>Marasmiineae</taxon>
        <taxon>Omphalotaceae</taxon>
        <taxon>Lentinula</taxon>
    </lineage>
</organism>
<proteinExistence type="predicted"/>
<accession>A0ABQ8VTI3</accession>
<comment type="caution">
    <text evidence="1">The sequence shown here is derived from an EMBL/GenBank/DDBJ whole genome shotgun (WGS) entry which is preliminary data.</text>
</comment>